<proteinExistence type="predicted"/>
<accession>G4QMM7</accession>
<dbReference type="OrthoDB" id="9814831at2"/>
<dbReference type="Pfam" id="PF05728">
    <property type="entry name" value="UPF0227"/>
    <property type="match status" value="1"/>
</dbReference>
<dbReference type="ESTHER" id="glanf-g4qmm7">
    <property type="family name" value="abh_upf00227"/>
</dbReference>
<evidence type="ECO:0000313" key="1">
    <source>
        <dbReference type="EMBL" id="AEP30979.1"/>
    </source>
</evidence>
<dbReference type="RefSeq" id="WP_014109852.1">
    <property type="nucleotide sequence ID" value="NC_016041.1"/>
</dbReference>
<reference evidence="1 2" key="1">
    <citation type="journal article" date="2011" name="J. Bacteriol.">
        <title>Complete genome sequence of seawater bacterium Glaciecola nitratireducens FR1064T.</title>
        <authorList>
            <person name="Bian F."/>
            <person name="Qin Q.L."/>
            <person name="Xie B.B."/>
            <person name="Shu Y.L."/>
            <person name="Zhang X.Y."/>
            <person name="Yu Y."/>
            <person name="Chen B."/>
            <person name="Chen X.L."/>
            <person name="Zhou B.C."/>
            <person name="Zhang Y.Z."/>
        </authorList>
    </citation>
    <scope>NUCLEOTIDE SEQUENCE [LARGE SCALE GENOMIC DNA]</scope>
    <source>
        <strain evidence="2">JCM 12485 / KCTC 12276 / FR1064</strain>
    </source>
</reference>
<dbReference type="KEGG" id="gni:GNIT_2882"/>
<organism evidence="1 2">
    <name type="scientific">Glaciecola nitratireducens (strain JCM 12485 / KCTC 12276 / FR1064)</name>
    <dbReference type="NCBI Taxonomy" id="1085623"/>
    <lineage>
        <taxon>Bacteria</taxon>
        <taxon>Pseudomonadati</taxon>
        <taxon>Pseudomonadota</taxon>
        <taxon>Gammaproteobacteria</taxon>
        <taxon>Alteromonadales</taxon>
        <taxon>Alteromonadaceae</taxon>
        <taxon>Brumicola</taxon>
    </lineage>
</organism>
<keyword evidence="2" id="KW-1185">Reference proteome</keyword>
<dbReference type="Gene3D" id="3.40.50.1820">
    <property type="entry name" value="alpha/beta hydrolase"/>
    <property type="match status" value="1"/>
</dbReference>
<name>G4QMM7_GLANF</name>
<dbReference type="eggNOG" id="COG3150">
    <property type="taxonomic scope" value="Bacteria"/>
</dbReference>
<sequence>MEHIIYLHGFLSSPKSAKAQLVKDYVLKNHSNIKLHTPTLPGSPLEATEVIEQLISSIFDSGVNHGTHNKDTPISNLRFIGSSMGGFLATYFIEKHGGKAVLINPAVEPFKLLKDYFGEHSNPYTGEVFTIDESNVKQLLNLYRQTKKNDASYLVYLQKGDETLDYQLAEDKYGSDCCIVEDGGDHSFVGLENHLADIIRFLTP</sequence>
<dbReference type="PANTHER" id="PTHR35602:SF3">
    <property type="entry name" value="ESTERASE YQIA"/>
    <property type="match status" value="1"/>
</dbReference>
<dbReference type="HOGENOM" id="CLU_090996_2_0_6"/>
<dbReference type="EMBL" id="CP003060">
    <property type="protein sequence ID" value="AEP30979.1"/>
    <property type="molecule type" value="Genomic_DNA"/>
</dbReference>
<dbReference type="AlphaFoldDB" id="G4QMM7"/>
<dbReference type="Proteomes" id="UP000009282">
    <property type="component" value="Chromosome"/>
</dbReference>
<protein>
    <submittedName>
        <fullName evidence="1">Putative esterase</fullName>
    </submittedName>
</protein>
<evidence type="ECO:0000313" key="2">
    <source>
        <dbReference type="Proteomes" id="UP000009282"/>
    </source>
</evidence>
<dbReference type="InterPro" id="IPR008886">
    <property type="entry name" value="UPF0227/Esterase_YqiA"/>
</dbReference>
<dbReference type="SUPFAM" id="SSF53474">
    <property type="entry name" value="alpha/beta-Hydrolases"/>
    <property type="match status" value="1"/>
</dbReference>
<dbReference type="PANTHER" id="PTHR35602">
    <property type="entry name" value="ESTERASE YQIA-RELATED"/>
    <property type="match status" value="1"/>
</dbReference>
<dbReference type="InterPro" id="IPR029058">
    <property type="entry name" value="AB_hydrolase_fold"/>
</dbReference>
<dbReference type="STRING" id="1085623.GNIT_2882"/>
<gene>
    <name evidence="1" type="ordered locus">GNIT_2882</name>
</gene>